<gene>
    <name evidence="1" type="ORF">BD833_103190</name>
</gene>
<sequence>MRFVLASHEGAWEVMPYVDDVPLTELVTAYEGARSFDVVGGYDRAILADLGDAQRFLGRERPWPAPSVSLLDCDCGFPGCWPLRARIRRSAGRVVWDRFEQPHRPRRDYTDFGPFVFDGGQYRRAIDEAVGDQGSAHGGEPV</sequence>
<evidence type="ECO:0000313" key="1">
    <source>
        <dbReference type="EMBL" id="TYP89034.1"/>
    </source>
</evidence>
<dbReference type="Proteomes" id="UP000322499">
    <property type="component" value="Unassembled WGS sequence"/>
</dbReference>
<name>A0A5S5D117_9ACTN</name>
<dbReference type="EMBL" id="VNHW01000003">
    <property type="protein sequence ID" value="TYP89034.1"/>
    <property type="molecule type" value="Genomic_DNA"/>
</dbReference>
<accession>A0A5S5D117</accession>
<comment type="caution">
    <text evidence="1">The sequence shown here is derived from an EMBL/GenBank/DDBJ whole genome shotgun (WGS) entry which is preliminary data.</text>
</comment>
<evidence type="ECO:0000313" key="2">
    <source>
        <dbReference type="Proteomes" id="UP000322499"/>
    </source>
</evidence>
<reference evidence="1 2" key="1">
    <citation type="submission" date="2019-07" db="EMBL/GenBank/DDBJ databases">
        <title>Genomic Encyclopedia of Archaeal and Bacterial Type Strains, Phase II (KMG-II): from individual species to whole genera.</title>
        <authorList>
            <person name="Goeker M."/>
        </authorList>
    </citation>
    <scope>NUCLEOTIDE SEQUENCE [LARGE SCALE GENOMIC DNA]</scope>
    <source>
        <strain evidence="1 2">DSM 46842</strain>
    </source>
</reference>
<organism evidence="1 2">
    <name type="scientific">Blastococcus xanthinilyticus</name>
    <dbReference type="NCBI Taxonomy" id="1564164"/>
    <lineage>
        <taxon>Bacteria</taxon>
        <taxon>Bacillati</taxon>
        <taxon>Actinomycetota</taxon>
        <taxon>Actinomycetes</taxon>
        <taxon>Geodermatophilales</taxon>
        <taxon>Geodermatophilaceae</taxon>
        <taxon>Blastococcus</taxon>
    </lineage>
</organism>
<dbReference type="AlphaFoldDB" id="A0A5S5D117"/>
<keyword evidence="2" id="KW-1185">Reference proteome</keyword>
<proteinExistence type="predicted"/>
<protein>
    <submittedName>
        <fullName evidence="1">Uncharacterized protein</fullName>
    </submittedName>
</protein>